<dbReference type="Proteomes" id="UP000629098">
    <property type="component" value="Unassembled WGS sequence"/>
</dbReference>
<comment type="caution">
    <text evidence="1">The sequence shown here is derived from an EMBL/GenBank/DDBJ whole genome shotgun (WGS) entry which is preliminary data.</text>
</comment>
<reference evidence="1" key="1">
    <citation type="submission" date="2020-09" db="EMBL/GenBank/DDBJ databases">
        <title>Iningainema tapete sp. nov. (Scytonemataceae, Cyanobacteria) from greenhouses in central Florida (USA) produces two types of nodularin with biosynthetic potential for microcystin-LR and anabaenopeptins.</title>
        <authorList>
            <person name="Berthold D.E."/>
            <person name="Lefler F.W."/>
            <person name="Huang I.-S."/>
            <person name="Abdulla H."/>
            <person name="Zimba P.V."/>
            <person name="Laughinghouse H.D. IV."/>
        </authorList>
    </citation>
    <scope>NUCLEOTIDE SEQUENCE</scope>
    <source>
        <strain evidence="1">BLCCT55</strain>
    </source>
</reference>
<accession>A0A8J6XDG7</accession>
<evidence type="ECO:0000313" key="1">
    <source>
        <dbReference type="EMBL" id="MBD2773259.1"/>
    </source>
</evidence>
<proteinExistence type="predicted"/>
<name>A0A8J6XDG7_9CYAN</name>
<dbReference type="EMBL" id="JACXAE010000050">
    <property type="protein sequence ID" value="MBD2773259.1"/>
    <property type="molecule type" value="Genomic_DNA"/>
</dbReference>
<evidence type="ECO:0000313" key="2">
    <source>
        <dbReference type="Proteomes" id="UP000629098"/>
    </source>
</evidence>
<sequence length="401" mass="46763">MIEVKPFIQHHSNCPHCGADLKPFNLIWQGMHICVESKCIQCNAKIIEDLKVGHATLWNYQVDLEKNLLFGPEGNARVWLGDTLIQSLRNPLHEQLKINKEILKQCKRVIILNCLDFLYGHCLLKLLNAQVYLSPVSNYGLIVIVPTFLRWMVPDGVAEVWTVNIPLKQGQSYYLKFHEFVSTEVHRFDEVYVSKAYSHPRDFDISKFTKVSKHDFDSEILRITFIWREDRLWFNSLFFQILRKLGMLQVALLFQNWKIRRLFKKMQFMLPSAKFTVAGLGKKTKFPDWIEDTRVDRFDEETEGQACKLYSDSRLVIGIHGSNMLLPSSHAGMTIDIMPKDRWSNFAQDILYQEKDSRLAAFKYQYLPIEISVNLLANIASSMIIKYPEFIMTMTAAEKQL</sequence>
<organism evidence="1 2">
    <name type="scientific">Iningainema tapete BLCC-T55</name>
    <dbReference type="NCBI Taxonomy" id="2748662"/>
    <lineage>
        <taxon>Bacteria</taxon>
        <taxon>Bacillati</taxon>
        <taxon>Cyanobacteriota</taxon>
        <taxon>Cyanophyceae</taxon>
        <taxon>Nostocales</taxon>
        <taxon>Scytonemataceae</taxon>
        <taxon>Iningainema tapete</taxon>
    </lineage>
</organism>
<gene>
    <name evidence="1" type="ORF">ICL16_14570</name>
</gene>
<dbReference type="RefSeq" id="WP_190828800.1">
    <property type="nucleotide sequence ID" value="NZ_CAWPPI010000050.1"/>
</dbReference>
<keyword evidence="2" id="KW-1185">Reference proteome</keyword>
<dbReference type="AlphaFoldDB" id="A0A8J6XDG7"/>
<protein>
    <submittedName>
        <fullName evidence="1">Uncharacterized protein</fullName>
    </submittedName>
</protein>